<sequence length="281" mass="29986">MLKTLEEPQDLQENHVLFDRLSALDIAAFVVDGVDLSPGAAIPSDGDPRIDRALAGFLFTCGPDHIRHPEAIEGGAEGARYPLHGSLAGTAVSHTEMASDGAECTATIEVVLADGGRARVERRWRIDAARHEVVLEDRVVNSGVTAFPPVMMYHLNIGGRLLGDETRIVSASLAGGESAWCFGTGESAHFCLPAAIGSDGWSEVTLADLAGLGGRNLKVRFRADTLPFLQMWRCQRGEANVISIEPVSHRIAKRPELAAAGELTPLQPGEARSYAIAFSVV</sequence>
<dbReference type="EMBL" id="CP098807">
    <property type="protein sequence ID" value="USJ21928.1"/>
    <property type="molecule type" value="Genomic_DNA"/>
</dbReference>
<gene>
    <name evidence="1" type="ORF">NE863_11430</name>
</gene>
<organism evidence="1 2">
    <name type="scientific">Ensifer adhaerens</name>
    <name type="common">Sinorhizobium morelense</name>
    <dbReference type="NCBI Taxonomy" id="106592"/>
    <lineage>
        <taxon>Bacteria</taxon>
        <taxon>Pseudomonadati</taxon>
        <taxon>Pseudomonadota</taxon>
        <taxon>Alphaproteobacteria</taxon>
        <taxon>Hyphomicrobiales</taxon>
        <taxon>Rhizobiaceae</taxon>
        <taxon>Sinorhizobium/Ensifer group</taxon>
        <taxon>Ensifer</taxon>
    </lineage>
</organism>
<dbReference type="RefSeq" id="WP_060605550.1">
    <property type="nucleotide sequence ID" value="NZ_CAXURO020000001.1"/>
</dbReference>
<dbReference type="Gene3D" id="2.70.98.10">
    <property type="match status" value="1"/>
</dbReference>
<dbReference type="InterPro" id="IPR027839">
    <property type="entry name" value="DUF4432"/>
</dbReference>
<accession>A0A9Q8Y4A5</accession>
<dbReference type="AlphaFoldDB" id="A0A9Q8Y4A5"/>
<evidence type="ECO:0000313" key="1">
    <source>
        <dbReference type="EMBL" id="USJ21928.1"/>
    </source>
</evidence>
<proteinExistence type="predicted"/>
<protein>
    <submittedName>
        <fullName evidence="1">DUF4432 family protein</fullName>
    </submittedName>
</protein>
<name>A0A9Q8Y4A5_ENSAD</name>
<dbReference type="Proteomes" id="UP001055460">
    <property type="component" value="Chromosome"/>
</dbReference>
<dbReference type="Pfam" id="PF14486">
    <property type="entry name" value="DUF4432"/>
    <property type="match status" value="2"/>
</dbReference>
<dbReference type="OrthoDB" id="9791280at2"/>
<evidence type="ECO:0000313" key="2">
    <source>
        <dbReference type="Proteomes" id="UP001055460"/>
    </source>
</evidence>
<dbReference type="GO" id="GO:0030246">
    <property type="term" value="F:carbohydrate binding"/>
    <property type="evidence" value="ECO:0007669"/>
    <property type="project" value="InterPro"/>
</dbReference>
<reference evidence="1" key="1">
    <citation type="submission" date="2022-06" db="EMBL/GenBank/DDBJ databases">
        <title>Physiological and biochemical characterization and genomic elucidation of a strain of the genus Ensifer adhaerens M8 that combines arsenic oxidation and chromium reduction.</title>
        <authorList>
            <person name="Li X."/>
            <person name="Yu c."/>
        </authorList>
    </citation>
    <scope>NUCLEOTIDE SEQUENCE</scope>
    <source>
        <strain evidence="1">M8</strain>
    </source>
</reference>
<dbReference type="InterPro" id="IPR014718">
    <property type="entry name" value="GH-type_carb-bd"/>
</dbReference>